<keyword evidence="5" id="KW-1185">Reference proteome</keyword>
<sequence length="568" mass="64576">MKTRQSLYLGQSGRALQDRAQVQPPLALDTTNLTRKRPSHYQQCPLPTMESSRGRLHKTFRRTLQSSIPSTSVQHVSSYKQYGGFHKGFGTKFGNQGHKRFTQTISSSSSFRKSSRSIEPIINNDTRSSGRTAKKRPLSPALSRTSHLRGNPASRKAPKLPKNEVSSRISKFKSQKSKKPGKNASVSRIKKQYNSAKSEKFAFQPLPDLIYDMNYIVSTYKTNEVGSKKENQSWIKNPRKFLINILQHPVEWKLYGPAESPLHRATVQLEISGTRILGHGDAKNKKEAERIAFLNACYMIEVQGLMEDVRTLCGRENSDCKKFVFEYCSKFNYLPNFNIANVGSDHDVLWEAIVEFPSQNLVGRGRGKTKKEAELKAAEIFKKNAEEYQAHRGDSKAESSIISEDQARNFIQFYCKFFKFKNPVLRVKNLGSLESPQWSASLIVENTIIGKGERSNKREAQNIAYLDAAISLRKDSPRLWDKFESKKNKVKSSEKPTPIVNVEMSDPTFNSLCKLITDIRGANMFNRKVGAESKIKISKRTLEEKKPYFKANAGKKKFTDSYLEEKSQ</sequence>
<feature type="region of interest" description="Disordered" evidence="2">
    <location>
        <begin position="103"/>
        <end position="191"/>
    </location>
</feature>
<reference evidence="4" key="1">
    <citation type="submission" date="2021-06" db="EMBL/GenBank/DDBJ databases">
        <authorList>
            <person name="Kallberg Y."/>
            <person name="Tangrot J."/>
            <person name="Rosling A."/>
        </authorList>
    </citation>
    <scope>NUCLEOTIDE SEQUENCE</scope>
    <source>
        <strain evidence="4">CL551</strain>
    </source>
</reference>
<dbReference type="EMBL" id="CAJVPV010021710">
    <property type="protein sequence ID" value="CAG8718806.1"/>
    <property type="molecule type" value="Genomic_DNA"/>
</dbReference>
<dbReference type="SMART" id="SM00358">
    <property type="entry name" value="DSRM"/>
    <property type="match status" value="3"/>
</dbReference>
<name>A0A9N9I3I7_9GLOM</name>
<dbReference type="OrthoDB" id="3266938at2759"/>
<proteinExistence type="predicted"/>
<dbReference type="SUPFAM" id="SSF54768">
    <property type="entry name" value="dsRNA-binding domain-like"/>
    <property type="match status" value="1"/>
</dbReference>
<feature type="domain" description="DRBM" evidence="3">
    <location>
        <begin position="319"/>
        <end position="387"/>
    </location>
</feature>
<protein>
    <submittedName>
        <fullName evidence="4">8197_t:CDS:1</fullName>
    </submittedName>
</protein>
<dbReference type="CDD" id="cd00048">
    <property type="entry name" value="DSRM_SF"/>
    <property type="match status" value="1"/>
</dbReference>
<evidence type="ECO:0000256" key="2">
    <source>
        <dbReference type="SAM" id="MobiDB-lite"/>
    </source>
</evidence>
<dbReference type="AlphaFoldDB" id="A0A9N9I3I7"/>
<comment type="caution">
    <text evidence="4">The sequence shown here is derived from an EMBL/GenBank/DDBJ whole genome shotgun (WGS) entry which is preliminary data.</text>
</comment>
<evidence type="ECO:0000313" key="5">
    <source>
        <dbReference type="Proteomes" id="UP000789342"/>
    </source>
</evidence>
<feature type="non-terminal residue" evidence="4">
    <location>
        <position position="568"/>
    </location>
</feature>
<dbReference type="Pfam" id="PF00035">
    <property type="entry name" value="dsrm"/>
    <property type="match status" value="2"/>
</dbReference>
<dbReference type="Gene3D" id="3.30.160.20">
    <property type="match status" value="1"/>
</dbReference>
<keyword evidence="1" id="KW-0694">RNA-binding</keyword>
<feature type="region of interest" description="Disordered" evidence="2">
    <location>
        <begin position="1"/>
        <end position="23"/>
    </location>
</feature>
<dbReference type="PROSITE" id="PS50137">
    <property type="entry name" value="DS_RBD"/>
    <property type="match status" value="1"/>
</dbReference>
<feature type="compositionally biased region" description="Basic residues" evidence="2">
    <location>
        <begin position="170"/>
        <end position="181"/>
    </location>
</feature>
<accession>A0A9N9I3I7</accession>
<evidence type="ECO:0000256" key="1">
    <source>
        <dbReference type="PROSITE-ProRule" id="PRU00266"/>
    </source>
</evidence>
<evidence type="ECO:0000259" key="3">
    <source>
        <dbReference type="PROSITE" id="PS50137"/>
    </source>
</evidence>
<dbReference type="GO" id="GO:0003723">
    <property type="term" value="F:RNA binding"/>
    <property type="evidence" value="ECO:0007669"/>
    <property type="project" value="UniProtKB-UniRule"/>
</dbReference>
<gene>
    <name evidence="4" type="ORF">AMORRO_LOCUS13200</name>
</gene>
<dbReference type="Proteomes" id="UP000789342">
    <property type="component" value="Unassembled WGS sequence"/>
</dbReference>
<evidence type="ECO:0000313" key="4">
    <source>
        <dbReference type="EMBL" id="CAG8718806.1"/>
    </source>
</evidence>
<dbReference type="InterPro" id="IPR014720">
    <property type="entry name" value="dsRBD_dom"/>
</dbReference>
<organism evidence="4 5">
    <name type="scientific">Acaulospora morrowiae</name>
    <dbReference type="NCBI Taxonomy" id="94023"/>
    <lineage>
        <taxon>Eukaryota</taxon>
        <taxon>Fungi</taxon>
        <taxon>Fungi incertae sedis</taxon>
        <taxon>Mucoromycota</taxon>
        <taxon>Glomeromycotina</taxon>
        <taxon>Glomeromycetes</taxon>
        <taxon>Diversisporales</taxon>
        <taxon>Acaulosporaceae</taxon>
        <taxon>Acaulospora</taxon>
    </lineage>
</organism>